<protein>
    <recommendedName>
        <fullName evidence="4">Magnesium transporter</fullName>
    </recommendedName>
</protein>
<dbReference type="PANTHER" id="PTHR13890:SF29">
    <property type="entry name" value="MAGNESIUM TRANSPORTER MRS2-F"/>
    <property type="match status" value="1"/>
</dbReference>
<reference evidence="2 3" key="1">
    <citation type="submission" date="2014-04" db="EMBL/GenBank/DDBJ databases">
        <authorList>
            <consortium name="International Citrus Genome Consortium"/>
            <person name="Gmitter F."/>
            <person name="Chen C."/>
            <person name="Farmerie W."/>
            <person name="Harkins T."/>
            <person name="Desany B."/>
            <person name="Mohiuddin M."/>
            <person name="Kodira C."/>
            <person name="Borodovsky M."/>
            <person name="Lomsadze A."/>
            <person name="Burns P."/>
            <person name="Jenkins J."/>
            <person name="Prochnik S."/>
            <person name="Shu S."/>
            <person name="Chapman J."/>
            <person name="Pitluck S."/>
            <person name="Schmutz J."/>
            <person name="Rokhsar D."/>
        </authorList>
    </citation>
    <scope>NUCLEOTIDE SEQUENCE</scope>
</reference>
<evidence type="ECO:0008006" key="4">
    <source>
        <dbReference type="Google" id="ProtNLM"/>
    </source>
</evidence>
<proteinExistence type="inferred from homology"/>
<dbReference type="AlphaFoldDB" id="A0A067DRE2"/>
<dbReference type="EMBL" id="KK785245">
    <property type="protein sequence ID" value="KDO45569.1"/>
    <property type="molecule type" value="Genomic_DNA"/>
</dbReference>
<keyword evidence="3" id="KW-1185">Reference proteome</keyword>
<sequence length="142" mass="15744">MGLRTWLVVSESGQSRVEEVGKHVIMRRTGLPARDLMVLDPLLSYPSSILGRDRAIEVLMLYSTNPLVVQFVQDLQHFISSLQALSTQQVILSDMTSDLVNYELRKDDAPETSVVAGPKVLAFEFRALESCLESACGCLDSE</sequence>
<comment type="similarity">
    <text evidence="1">Belongs to the CorA metal ion transporter (MIT) (TC 1.A.35.5) family.</text>
</comment>
<dbReference type="Gene3D" id="2.40.128.330">
    <property type="match status" value="1"/>
</dbReference>
<name>A0A067DRE2_CITSI</name>
<dbReference type="STRING" id="2711.A0A067DRE2"/>
<dbReference type="GO" id="GO:0015095">
    <property type="term" value="F:magnesium ion transmembrane transporter activity"/>
    <property type="evidence" value="ECO:0007669"/>
    <property type="project" value="UniProtKB-ARBA"/>
</dbReference>
<evidence type="ECO:0000313" key="3">
    <source>
        <dbReference type="Proteomes" id="UP000027120"/>
    </source>
</evidence>
<dbReference type="InterPro" id="IPR039204">
    <property type="entry name" value="MRS2-like"/>
</dbReference>
<feature type="non-terminal residue" evidence="2">
    <location>
        <position position="142"/>
    </location>
</feature>
<evidence type="ECO:0000313" key="2">
    <source>
        <dbReference type="EMBL" id="KDO45569.1"/>
    </source>
</evidence>
<dbReference type="PANTHER" id="PTHR13890">
    <property type="entry name" value="RNA SPLICING PROTEIN MRS2, MITOCHONDRIAL"/>
    <property type="match status" value="1"/>
</dbReference>
<evidence type="ECO:0000256" key="1">
    <source>
        <dbReference type="ARBA" id="ARBA00007535"/>
    </source>
</evidence>
<dbReference type="Proteomes" id="UP000027120">
    <property type="component" value="Unassembled WGS sequence"/>
</dbReference>
<accession>A0A067DRE2</accession>
<gene>
    <name evidence="2" type="ORF">CISIN_1g046517mg</name>
</gene>
<organism evidence="2 3">
    <name type="scientific">Citrus sinensis</name>
    <name type="common">Sweet orange</name>
    <name type="synonym">Citrus aurantium var. sinensis</name>
    <dbReference type="NCBI Taxonomy" id="2711"/>
    <lineage>
        <taxon>Eukaryota</taxon>
        <taxon>Viridiplantae</taxon>
        <taxon>Streptophyta</taxon>
        <taxon>Embryophyta</taxon>
        <taxon>Tracheophyta</taxon>
        <taxon>Spermatophyta</taxon>
        <taxon>Magnoliopsida</taxon>
        <taxon>eudicotyledons</taxon>
        <taxon>Gunneridae</taxon>
        <taxon>Pentapetalae</taxon>
        <taxon>rosids</taxon>
        <taxon>malvids</taxon>
        <taxon>Sapindales</taxon>
        <taxon>Rutaceae</taxon>
        <taxon>Aurantioideae</taxon>
        <taxon>Citrus</taxon>
    </lineage>
</organism>